<dbReference type="EMBL" id="CP097116">
    <property type="protein sequence ID" value="USS85373.1"/>
    <property type="molecule type" value="Genomic_DNA"/>
</dbReference>
<feature type="domain" description="S1 motif" evidence="5">
    <location>
        <begin position="201"/>
        <end position="269"/>
    </location>
</feature>
<dbReference type="CDD" id="cd05688">
    <property type="entry name" value="S1_RPS1_repeat_ec3"/>
    <property type="match status" value="1"/>
</dbReference>
<dbReference type="PANTHER" id="PTHR10724">
    <property type="entry name" value="30S RIBOSOMAL PROTEIN S1"/>
    <property type="match status" value="1"/>
</dbReference>
<dbReference type="Gene3D" id="2.40.50.140">
    <property type="entry name" value="Nucleic acid-binding proteins"/>
    <property type="match status" value="4"/>
</dbReference>
<dbReference type="SUPFAM" id="SSF50249">
    <property type="entry name" value="Nucleic acid-binding proteins"/>
    <property type="match status" value="4"/>
</dbReference>
<dbReference type="GO" id="GO:0005840">
    <property type="term" value="C:ribosome"/>
    <property type="evidence" value="ECO:0007669"/>
    <property type="project" value="UniProtKB-KW"/>
</dbReference>
<feature type="domain" description="S1 motif" evidence="5">
    <location>
        <begin position="114"/>
        <end position="180"/>
    </location>
</feature>
<protein>
    <submittedName>
        <fullName evidence="6">30S ribosomal protein S1</fullName>
    </submittedName>
</protein>
<dbReference type="InterPro" id="IPR035104">
    <property type="entry name" value="Ribosomal_protein_S1-like"/>
</dbReference>
<evidence type="ECO:0000313" key="7">
    <source>
        <dbReference type="Proteomes" id="UP001056707"/>
    </source>
</evidence>
<keyword evidence="3" id="KW-0687">Ribonucleoprotein</keyword>
<gene>
    <name evidence="6" type="primary">rpsA</name>
    <name evidence="6" type="ORF">M3M35_01530</name>
</gene>
<dbReference type="Proteomes" id="UP001056707">
    <property type="component" value="Chromosome"/>
</dbReference>
<comment type="similarity">
    <text evidence="1">Belongs to the bacterial ribosomal protein bS1 family.</text>
</comment>
<sequence>MSENENKQLLDALDNIKQVNVGDVVDGEILAVDNDQQLMVGIEGAGVEGVIPRREVSGDPDENIADNYKVGDQVKVVVVSKIGDDKENGSYLLSIRRLEALKVWDEIKDKAEKDETITVKVTRPVKGGLVVNADGVRGFIPASMITDHFVSDLNQYKGQELEVKIIEVVPEENRLILSHRAIAEKDRAAAREKIMSSIKPGDVIEGTVARLTNFGAFIDLGGMDGLVHISEISYDHVSKAADVLEVGEKVKVKVLSVDPERDRISLSIKQLQPGPWDDIEEKAAVGSVLDGKVKRLVDFGAFVEVFPGVEGLVHISQISHKHIDKPSDVLKSGDDIKVKVLSIDPEEHRLALSMKALEEAPAEEAKQAPKRNVDDNSTANAPEEESGFTLGDILGEDINSQD</sequence>
<dbReference type="PROSITE" id="PS50126">
    <property type="entry name" value="S1"/>
    <property type="match status" value="4"/>
</dbReference>
<evidence type="ECO:0000313" key="6">
    <source>
        <dbReference type="EMBL" id="USS85373.1"/>
    </source>
</evidence>
<dbReference type="Pfam" id="PF00575">
    <property type="entry name" value="S1"/>
    <property type="match status" value="4"/>
</dbReference>
<evidence type="ECO:0000256" key="2">
    <source>
        <dbReference type="ARBA" id="ARBA00022980"/>
    </source>
</evidence>
<dbReference type="SMART" id="SM00316">
    <property type="entry name" value="S1"/>
    <property type="match status" value="4"/>
</dbReference>
<accession>A0ABY5BQP8</accession>
<evidence type="ECO:0000256" key="3">
    <source>
        <dbReference type="ARBA" id="ARBA00023274"/>
    </source>
</evidence>
<dbReference type="CDD" id="cd04465">
    <property type="entry name" value="S1_RPS1_repeat_ec2_hs2"/>
    <property type="match status" value="1"/>
</dbReference>
<feature type="compositionally biased region" description="Basic and acidic residues" evidence="4">
    <location>
        <begin position="363"/>
        <end position="374"/>
    </location>
</feature>
<keyword evidence="2 6" id="KW-0689">Ribosomal protein</keyword>
<dbReference type="NCBIfam" id="NF005208">
    <property type="entry name" value="PRK06676.1"/>
    <property type="match status" value="1"/>
</dbReference>
<evidence type="ECO:0000256" key="4">
    <source>
        <dbReference type="SAM" id="MobiDB-lite"/>
    </source>
</evidence>
<evidence type="ECO:0000256" key="1">
    <source>
        <dbReference type="ARBA" id="ARBA00006767"/>
    </source>
</evidence>
<dbReference type="InterPro" id="IPR012340">
    <property type="entry name" value="NA-bd_OB-fold"/>
</dbReference>
<dbReference type="PANTHER" id="PTHR10724:SF7">
    <property type="entry name" value="SMALL RIBOSOMAL SUBUNIT PROTEIN BS1C"/>
    <property type="match status" value="1"/>
</dbReference>
<keyword evidence="7" id="KW-1185">Reference proteome</keyword>
<dbReference type="InterPro" id="IPR003029">
    <property type="entry name" value="S1_domain"/>
</dbReference>
<dbReference type="PRINTS" id="PR00681">
    <property type="entry name" value="RIBOSOMALS1"/>
</dbReference>
<evidence type="ECO:0000259" key="5">
    <source>
        <dbReference type="PROSITE" id="PS50126"/>
    </source>
</evidence>
<name>A0ABY5BQP8_9LACO</name>
<feature type="domain" description="S1 motif" evidence="5">
    <location>
        <begin position="22"/>
        <end position="96"/>
    </location>
</feature>
<organism evidence="6 7">
    <name type="scientific">Fructilactobacillus myrtifloralis</name>
    <dbReference type="NCBI Taxonomy" id="2940301"/>
    <lineage>
        <taxon>Bacteria</taxon>
        <taxon>Bacillati</taxon>
        <taxon>Bacillota</taxon>
        <taxon>Bacilli</taxon>
        <taxon>Lactobacillales</taxon>
        <taxon>Lactobacillaceae</taxon>
        <taxon>Fructilactobacillus</taxon>
    </lineage>
</organism>
<dbReference type="InterPro" id="IPR050437">
    <property type="entry name" value="Ribos_protein_bS1-like"/>
</dbReference>
<feature type="region of interest" description="Disordered" evidence="4">
    <location>
        <begin position="358"/>
        <end position="402"/>
    </location>
</feature>
<proteinExistence type="inferred from homology"/>
<reference evidence="6" key="1">
    <citation type="submission" date="2022-05" db="EMBL/GenBank/DDBJ databases">
        <authorList>
            <person name="Oliphant S.A."/>
            <person name="Watson-Haigh N.S."/>
            <person name="Sumby K.M."/>
            <person name="Gardner J.M."/>
            <person name="Jiranek V."/>
        </authorList>
    </citation>
    <scope>NUCLEOTIDE SEQUENCE</scope>
    <source>
        <strain evidence="6">KI16_H9</strain>
    </source>
</reference>
<dbReference type="RefSeq" id="WP_252750268.1">
    <property type="nucleotide sequence ID" value="NZ_CP097116.1"/>
</dbReference>
<feature type="domain" description="S1 motif" evidence="5">
    <location>
        <begin position="286"/>
        <end position="355"/>
    </location>
</feature>